<name>A0AAD4UFE0_OVIAM</name>
<dbReference type="PANTHER" id="PTHR35252">
    <property type="entry name" value="RETINITIS PIGMENTOSA 9 PROTEIN"/>
    <property type="match status" value="1"/>
</dbReference>
<feature type="compositionally biased region" description="Basic and acidic residues" evidence="1">
    <location>
        <begin position="1"/>
        <end position="10"/>
    </location>
</feature>
<protein>
    <submittedName>
        <fullName evidence="2">Uncharacterized protein</fullName>
    </submittedName>
</protein>
<dbReference type="Proteomes" id="UP001214576">
    <property type="component" value="Unassembled WGS sequence"/>
</dbReference>
<gene>
    <name evidence="2" type="ORF">MG293_006483</name>
</gene>
<dbReference type="PANTHER" id="PTHR35252:SF1">
    <property type="entry name" value="RETINITIS PIGMENTOSA 9 PROTEIN"/>
    <property type="match status" value="1"/>
</dbReference>
<feature type="region of interest" description="Disordered" evidence="1">
    <location>
        <begin position="1"/>
        <end position="92"/>
    </location>
</feature>
<feature type="compositionally biased region" description="Basic residues" evidence="1">
    <location>
        <begin position="68"/>
        <end position="83"/>
    </location>
</feature>
<reference evidence="2" key="1">
    <citation type="submission" date="2022-03" db="EMBL/GenBank/DDBJ databases">
        <title>Genomic analyses of argali, domestic sheep and their hybrids provide insights into chromosomal evolution, heterosis and genetic basis of agronomic traits.</title>
        <authorList>
            <person name="Li M."/>
        </authorList>
    </citation>
    <scope>NUCLEOTIDE SEQUENCE</scope>
    <source>
        <strain evidence="2">CAU-MHL-2022a</strain>
        <tissue evidence="2">Skin</tissue>
    </source>
</reference>
<evidence type="ECO:0000313" key="2">
    <source>
        <dbReference type="EMBL" id="KAI4543689.1"/>
    </source>
</evidence>
<dbReference type="EMBL" id="JAKZEL010000005">
    <property type="protein sequence ID" value="KAI4543689.1"/>
    <property type="molecule type" value="Genomic_DNA"/>
</dbReference>
<dbReference type="AlphaFoldDB" id="A0AAD4UFE0"/>
<dbReference type="InterPro" id="IPR034585">
    <property type="entry name" value="PAP-1"/>
</dbReference>
<dbReference type="GO" id="GO:0008380">
    <property type="term" value="P:RNA splicing"/>
    <property type="evidence" value="ECO:0007669"/>
    <property type="project" value="InterPro"/>
</dbReference>
<accession>A0AAD4UFE0</accession>
<proteinExistence type="predicted"/>
<evidence type="ECO:0000313" key="3">
    <source>
        <dbReference type="Proteomes" id="UP001214576"/>
    </source>
</evidence>
<keyword evidence="3" id="KW-1185">Reference proteome</keyword>
<evidence type="ECO:0000256" key="1">
    <source>
        <dbReference type="SAM" id="MobiDB-lite"/>
    </source>
</evidence>
<comment type="caution">
    <text evidence="2">The sequence shown here is derived from an EMBL/GenBank/DDBJ whole genome shotgun (WGS) entry which is preliminary data.</text>
</comment>
<sequence>MKSGVGRREESYEEPPPEFIKAHEDPMYDIIQENKRHKKDIRIQQSKQLLEDSASDDDGSSSSSSEQKRKKRKRRKKRKHKSSKSNESSDSE</sequence>
<organism evidence="2 3">
    <name type="scientific">Ovis ammon polii</name>
    <dbReference type="NCBI Taxonomy" id="230172"/>
    <lineage>
        <taxon>Eukaryota</taxon>
        <taxon>Metazoa</taxon>
        <taxon>Chordata</taxon>
        <taxon>Craniata</taxon>
        <taxon>Vertebrata</taxon>
        <taxon>Euteleostomi</taxon>
        <taxon>Mammalia</taxon>
        <taxon>Eutheria</taxon>
        <taxon>Laurasiatheria</taxon>
        <taxon>Artiodactyla</taxon>
        <taxon>Ruminantia</taxon>
        <taxon>Pecora</taxon>
        <taxon>Bovidae</taxon>
        <taxon>Caprinae</taxon>
        <taxon>Ovis</taxon>
    </lineage>
</organism>